<evidence type="ECO:0008006" key="7">
    <source>
        <dbReference type="Google" id="ProtNLM"/>
    </source>
</evidence>
<dbReference type="InParanoid" id="A0A2K1QRX0"/>
<evidence type="ECO:0000259" key="3">
    <source>
        <dbReference type="Pfam" id="PF13622"/>
    </source>
</evidence>
<dbReference type="InterPro" id="IPR049449">
    <property type="entry name" value="TesB_ACOT8-like_N"/>
</dbReference>
<dbReference type="Gene3D" id="2.40.160.210">
    <property type="entry name" value="Acyl-CoA thioesterase, double hotdog domain"/>
    <property type="match status" value="1"/>
</dbReference>
<dbReference type="InterPro" id="IPR029069">
    <property type="entry name" value="HotDog_dom_sf"/>
</dbReference>
<evidence type="ECO:0000256" key="1">
    <source>
        <dbReference type="ARBA" id="ARBA00006538"/>
    </source>
</evidence>
<protein>
    <recommendedName>
        <fullName evidence="7">Acyl-coenzyme A thioesterase 8</fullName>
    </recommendedName>
</protein>
<dbReference type="AlphaFoldDB" id="A0A2K1QRX0"/>
<dbReference type="PANTHER" id="PTHR11066">
    <property type="entry name" value="ACYL-COA THIOESTERASE"/>
    <property type="match status" value="1"/>
</dbReference>
<feature type="domain" description="Acyl-CoA thioesterase-like C-terminal" evidence="4">
    <location>
        <begin position="204"/>
        <end position="315"/>
    </location>
</feature>
<reference evidence="5 6" key="1">
    <citation type="submission" date="2017-06" db="EMBL/GenBank/DDBJ databases">
        <title>Draft genome sequence of a variant of Elsinoe murrayae.</title>
        <authorList>
            <person name="Cheng Q."/>
        </authorList>
    </citation>
    <scope>NUCLEOTIDE SEQUENCE [LARGE SCALE GENOMIC DNA]</scope>
    <source>
        <strain evidence="5 6">CQ-2017a</strain>
    </source>
</reference>
<dbReference type="Pfam" id="PF20789">
    <property type="entry name" value="4HBT_3C"/>
    <property type="match status" value="1"/>
</dbReference>
<dbReference type="CDD" id="cd03445">
    <property type="entry name" value="Thioesterase_II_repeat2"/>
    <property type="match status" value="1"/>
</dbReference>
<dbReference type="GO" id="GO:0005782">
    <property type="term" value="C:peroxisomal matrix"/>
    <property type="evidence" value="ECO:0007669"/>
    <property type="project" value="UniProtKB-SubCell"/>
</dbReference>
<dbReference type="OrthoDB" id="68328at2759"/>
<dbReference type="GO" id="GO:0047617">
    <property type="term" value="F:fatty acyl-CoA hydrolase activity"/>
    <property type="evidence" value="ECO:0007669"/>
    <property type="project" value="InterPro"/>
</dbReference>
<dbReference type="PANTHER" id="PTHR11066:SF35">
    <property type="entry name" value="ACYL-COA THIOESTERASE II"/>
    <property type="match status" value="1"/>
</dbReference>
<evidence type="ECO:0000313" key="5">
    <source>
        <dbReference type="EMBL" id="PNS17838.1"/>
    </source>
</evidence>
<evidence type="ECO:0000259" key="4">
    <source>
        <dbReference type="Pfam" id="PF20789"/>
    </source>
</evidence>
<proteinExistence type="inferred from homology"/>
<dbReference type="GO" id="GO:0006637">
    <property type="term" value="P:acyl-CoA metabolic process"/>
    <property type="evidence" value="ECO:0007669"/>
    <property type="project" value="InterPro"/>
</dbReference>
<feature type="domain" description="Acyl-CoA thioesterase-like N-terminal HotDog" evidence="3">
    <location>
        <begin position="29"/>
        <end position="118"/>
    </location>
</feature>
<organism evidence="5 6">
    <name type="scientific">Sphaceloma murrayae</name>
    <dbReference type="NCBI Taxonomy" id="2082308"/>
    <lineage>
        <taxon>Eukaryota</taxon>
        <taxon>Fungi</taxon>
        <taxon>Dikarya</taxon>
        <taxon>Ascomycota</taxon>
        <taxon>Pezizomycotina</taxon>
        <taxon>Dothideomycetes</taxon>
        <taxon>Dothideomycetidae</taxon>
        <taxon>Myriangiales</taxon>
        <taxon>Elsinoaceae</taxon>
        <taxon>Sphaceloma</taxon>
    </lineage>
</organism>
<dbReference type="InterPro" id="IPR003703">
    <property type="entry name" value="Acyl_CoA_thio"/>
</dbReference>
<gene>
    <name evidence="5" type="ORF">CAC42_15</name>
</gene>
<dbReference type="SUPFAM" id="SSF54637">
    <property type="entry name" value="Thioesterase/thiol ester dehydrase-isomerase"/>
    <property type="match status" value="2"/>
</dbReference>
<dbReference type="InterPro" id="IPR049450">
    <property type="entry name" value="ACOT8-like_C"/>
</dbReference>
<sequence>MAENPAKDILDVVGVRQTSSGVFESKEFPEQMGNAANIAYGGCALGVACMAAHQDLPENHRLYSMSGNYLGPSACDRNLLCRVQNIRNTRTFTTRLVTVYQKQDNGSERSCLVTLVDFHHVEPAALMSYSKPPHRTYKHASETLDIYDLRERLLKEGKMTKQQLAIHQKSFGLMGRLFQSRPCEEGIGGQTLNGLIKTIPTTQDHLPLADRTAADWWRCRTALSSRADQASALAFAMDGAVSFIPLTLQRMFLDDAGACSSLDFSMRVFSNDFDLTKWVLREWRTISAAVGRTYSESQLWDEKGNMIASMTQASIMRPPVKKGKSKL</sequence>
<dbReference type="Pfam" id="PF13622">
    <property type="entry name" value="4HBT_3"/>
    <property type="match status" value="1"/>
</dbReference>
<name>A0A2K1QRX0_9PEZI</name>
<dbReference type="Proteomes" id="UP000243797">
    <property type="component" value="Unassembled WGS sequence"/>
</dbReference>
<dbReference type="STRING" id="2082308.A0A2K1QRX0"/>
<dbReference type="EMBL" id="NKHZ01000048">
    <property type="protein sequence ID" value="PNS17838.1"/>
    <property type="molecule type" value="Genomic_DNA"/>
</dbReference>
<comment type="similarity">
    <text evidence="1">Belongs to the C/M/P thioester hydrolase family.</text>
</comment>
<dbReference type="GO" id="GO:0009062">
    <property type="term" value="P:fatty acid catabolic process"/>
    <property type="evidence" value="ECO:0007669"/>
    <property type="project" value="TreeGrafter"/>
</dbReference>
<keyword evidence="2" id="KW-0378">Hydrolase</keyword>
<evidence type="ECO:0000313" key="6">
    <source>
        <dbReference type="Proteomes" id="UP000243797"/>
    </source>
</evidence>
<comment type="caution">
    <text evidence="5">The sequence shown here is derived from an EMBL/GenBank/DDBJ whole genome shotgun (WGS) entry which is preliminary data.</text>
</comment>
<dbReference type="CDD" id="cd03444">
    <property type="entry name" value="Thioesterase_II_repeat1"/>
    <property type="match status" value="1"/>
</dbReference>
<accession>A0A2K1QRX0</accession>
<keyword evidence="6" id="KW-1185">Reference proteome</keyword>
<evidence type="ECO:0000256" key="2">
    <source>
        <dbReference type="ARBA" id="ARBA00022801"/>
    </source>
</evidence>
<dbReference type="InterPro" id="IPR042171">
    <property type="entry name" value="Acyl-CoA_hotdog"/>
</dbReference>